<sequence>MVSCFNGLRFKLDFVRLEKLLFGLSNVQQRCRIVFLKAVRSLKLTEWLAGWLAVISVIS</sequence>
<dbReference type="AlphaFoldDB" id="A0A9D4DBG8"/>
<name>A0A9D4DBG8_DREPO</name>
<evidence type="ECO:0000313" key="2">
    <source>
        <dbReference type="Proteomes" id="UP000828390"/>
    </source>
</evidence>
<dbReference type="EMBL" id="JAIWYP010000010">
    <property type="protein sequence ID" value="KAH3746339.1"/>
    <property type="molecule type" value="Genomic_DNA"/>
</dbReference>
<proteinExistence type="predicted"/>
<comment type="caution">
    <text evidence="1">The sequence shown here is derived from an EMBL/GenBank/DDBJ whole genome shotgun (WGS) entry which is preliminary data.</text>
</comment>
<gene>
    <name evidence="1" type="ORF">DPMN_180746</name>
</gene>
<evidence type="ECO:0000313" key="1">
    <source>
        <dbReference type="EMBL" id="KAH3746339.1"/>
    </source>
</evidence>
<keyword evidence="2" id="KW-1185">Reference proteome</keyword>
<reference evidence="1" key="2">
    <citation type="submission" date="2020-11" db="EMBL/GenBank/DDBJ databases">
        <authorList>
            <person name="McCartney M.A."/>
            <person name="Auch B."/>
            <person name="Kono T."/>
            <person name="Mallez S."/>
            <person name="Becker A."/>
            <person name="Gohl D.M."/>
            <person name="Silverstein K.A.T."/>
            <person name="Koren S."/>
            <person name="Bechman K.B."/>
            <person name="Herman A."/>
            <person name="Abrahante J.E."/>
            <person name="Garbe J."/>
        </authorList>
    </citation>
    <scope>NUCLEOTIDE SEQUENCE</scope>
    <source>
        <strain evidence="1">Duluth1</strain>
        <tissue evidence="1">Whole animal</tissue>
    </source>
</reference>
<protein>
    <submittedName>
        <fullName evidence="1">Uncharacterized protein</fullName>
    </submittedName>
</protein>
<accession>A0A9D4DBG8</accession>
<dbReference type="Proteomes" id="UP000828390">
    <property type="component" value="Unassembled WGS sequence"/>
</dbReference>
<organism evidence="1 2">
    <name type="scientific">Dreissena polymorpha</name>
    <name type="common">Zebra mussel</name>
    <name type="synonym">Mytilus polymorpha</name>
    <dbReference type="NCBI Taxonomy" id="45954"/>
    <lineage>
        <taxon>Eukaryota</taxon>
        <taxon>Metazoa</taxon>
        <taxon>Spiralia</taxon>
        <taxon>Lophotrochozoa</taxon>
        <taxon>Mollusca</taxon>
        <taxon>Bivalvia</taxon>
        <taxon>Autobranchia</taxon>
        <taxon>Heteroconchia</taxon>
        <taxon>Euheterodonta</taxon>
        <taxon>Imparidentia</taxon>
        <taxon>Neoheterodontei</taxon>
        <taxon>Myida</taxon>
        <taxon>Dreissenoidea</taxon>
        <taxon>Dreissenidae</taxon>
        <taxon>Dreissena</taxon>
    </lineage>
</organism>
<reference evidence="1" key="1">
    <citation type="journal article" date="2019" name="bioRxiv">
        <title>The Genome of the Zebra Mussel, Dreissena polymorpha: A Resource for Invasive Species Research.</title>
        <authorList>
            <person name="McCartney M.A."/>
            <person name="Auch B."/>
            <person name="Kono T."/>
            <person name="Mallez S."/>
            <person name="Zhang Y."/>
            <person name="Obille A."/>
            <person name="Becker A."/>
            <person name="Abrahante J.E."/>
            <person name="Garbe J."/>
            <person name="Badalamenti J.P."/>
            <person name="Herman A."/>
            <person name="Mangelson H."/>
            <person name="Liachko I."/>
            <person name="Sullivan S."/>
            <person name="Sone E.D."/>
            <person name="Koren S."/>
            <person name="Silverstein K.A.T."/>
            <person name="Beckman K.B."/>
            <person name="Gohl D.M."/>
        </authorList>
    </citation>
    <scope>NUCLEOTIDE SEQUENCE</scope>
    <source>
        <strain evidence="1">Duluth1</strain>
        <tissue evidence="1">Whole animal</tissue>
    </source>
</reference>